<dbReference type="Proteomes" id="UP000431533">
    <property type="component" value="Unassembled WGS sequence"/>
</dbReference>
<dbReference type="OrthoDB" id="77878at2759"/>
<keyword evidence="4 7" id="KW-0472">Membrane</keyword>
<keyword evidence="3 7" id="KW-1133">Transmembrane helix</keyword>
<accession>A0A8H8QXV3</accession>
<evidence type="ECO:0000256" key="3">
    <source>
        <dbReference type="ARBA" id="ARBA00022989"/>
    </source>
</evidence>
<dbReference type="RefSeq" id="XP_031003511.1">
    <property type="nucleotide sequence ID" value="XM_031151672.1"/>
</dbReference>
<name>A0A8H8QXV3_9HELO</name>
<evidence type="ECO:0008006" key="10">
    <source>
        <dbReference type="Google" id="ProtNLM"/>
    </source>
</evidence>
<dbReference type="EMBL" id="QGMH01000120">
    <property type="protein sequence ID" value="TVY24723.1"/>
    <property type="molecule type" value="Genomic_DNA"/>
</dbReference>
<dbReference type="InterPro" id="IPR008547">
    <property type="entry name" value="DUF829_TMEM53"/>
</dbReference>
<sequence length="282" mass="31687">MSTSNVVVPELEFTRLNPLVSLYTPPDAPASYSNNDPTTIIFFQWMGVGPKSRYLKSFYSHYHTLYPSARIIAVQSLIEFFIYTSNETRHNLVKPVVAAINSDPAPEKKILVHLVSNGGAVGFTDVCRLYKEETGNVLPVKAIILDSAPGESSLVTGFHGFATALPKGLLWYPGAALMAMWLGPWAVFRAIFGQQHMLDKARMYLNDWTVVDKNACRLYVYSAVDKLVLPGPIEEHAREAEAQGVNAQLLKESDMPHIQSMMRDTERYWKYVVELWSTRADI</sequence>
<evidence type="ECO:0000256" key="5">
    <source>
        <dbReference type="ARBA" id="ARBA00023242"/>
    </source>
</evidence>
<comment type="caution">
    <text evidence="8">The sequence shown here is derived from an EMBL/GenBank/DDBJ whole genome shotgun (WGS) entry which is preliminary data.</text>
</comment>
<reference evidence="8 9" key="1">
    <citation type="submission" date="2018-05" db="EMBL/GenBank/DDBJ databases">
        <title>Genome sequencing and assembly of the regulated plant pathogen Lachnellula willkommii and related sister species for the development of diagnostic species identification markers.</title>
        <authorList>
            <person name="Giroux E."/>
            <person name="Bilodeau G."/>
        </authorList>
    </citation>
    <scope>NUCLEOTIDE SEQUENCE [LARGE SCALE GENOMIC DNA]</scope>
    <source>
        <strain evidence="8 9">CBS 185.66</strain>
    </source>
</reference>
<evidence type="ECO:0000256" key="4">
    <source>
        <dbReference type="ARBA" id="ARBA00023136"/>
    </source>
</evidence>
<keyword evidence="2 7" id="KW-0812">Transmembrane</keyword>
<keyword evidence="9" id="KW-1185">Reference proteome</keyword>
<organism evidence="8 9">
    <name type="scientific">Lachnellula hyalina</name>
    <dbReference type="NCBI Taxonomy" id="1316788"/>
    <lineage>
        <taxon>Eukaryota</taxon>
        <taxon>Fungi</taxon>
        <taxon>Dikarya</taxon>
        <taxon>Ascomycota</taxon>
        <taxon>Pezizomycotina</taxon>
        <taxon>Leotiomycetes</taxon>
        <taxon>Helotiales</taxon>
        <taxon>Lachnaceae</taxon>
        <taxon>Lachnellula</taxon>
    </lineage>
</organism>
<dbReference type="PANTHER" id="PTHR12265:SF30">
    <property type="entry name" value="TRANSMEMBRANE PROTEIN 53"/>
    <property type="match status" value="1"/>
</dbReference>
<dbReference type="PANTHER" id="PTHR12265">
    <property type="entry name" value="TRANSMEMBRANE PROTEIN 53"/>
    <property type="match status" value="1"/>
</dbReference>
<evidence type="ECO:0000256" key="6">
    <source>
        <dbReference type="ARBA" id="ARBA00037847"/>
    </source>
</evidence>
<dbReference type="GO" id="GO:0031965">
    <property type="term" value="C:nuclear membrane"/>
    <property type="evidence" value="ECO:0007669"/>
    <property type="project" value="UniProtKB-SubCell"/>
</dbReference>
<dbReference type="AlphaFoldDB" id="A0A8H8QXV3"/>
<evidence type="ECO:0000256" key="7">
    <source>
        <dbReference type="SAM" id="Phobius"/>
    </source>
</evidence>
<evidence type="ECO:0000313" key="9">
    <source>
        <dbReference type="Proteomes" id="UP000431533"/>
    </source>
</evidence>
<dbReference type="GeneID" id="41986935"/>
<dbReference type="Pfam" id="PF05705">
    <property type="entry name" value="DUF829"/>
    <property type="match status" value="1"/>
</dbReference>
<evidence type="ECO:0000256" key="2">
    <source>
        <dbReference type="ARBA" id="ARBA00022692"/>
    </source>
</evidence>
<evidence type="ECO:0000256" key="1">
    <source>
        <dbReference type="ARBA" id="ARBA00004126"/>
    </source>
</evidence>
<feature type="transmembrane region" description="Helical" evidence="7">
    <location>
        <begin position="169"/>
        <end position="192"/>
    </location>
</feature>
<gene>
    <name evidence="8" type="ORF">LHYA1_G006737</name>
</gene>
<protein>
    <recommendedName>
        <fullName evidence="10">Indole-diterpene biosynthesis protein PaxU</fullName>
    </recommendedName>
</protein>
<proteinExistence type="predicted"/>
<comment type="subcellular location">
    <subcellularLocation>
        <location evidence="6">Endomembrane system</location>
        <topology evidence="6">Single-pass membrane protein</topology>
    </subcellularLocation>
    <subcellularLocation>
        <location evidence="1">Nucleus membrane</location>
    </subcellularLocation>
</comment>
<keyword evidence="5" id="KW-0539">Nucleus</keyword>
<evidence type="ECO:0000313" key="8">
    <source>
        <dbReference type="EMBL" id="TVY24723.1"/>
    </source>
</evidence>